<feature type="domain" description="FAD-binding FR-type" evidence="1">
    <location>
        <begin position="8"/>
        <end position="127"/>
    </location>
</feature>
<name>A0A285PHQ0_9HYPH</name>
<dbReference type="GO" id="GO:0016491">
    <property type="term" value="F:oxidoreductase activity"/>
    <property type="evidence" value="ECO:0007669"/>
    <property type="project" value="InterPro"/>
</dbReference>
<dbReference type="SUPFAM" id="SSF63380">
    <property type="entry name" value="Riboflavin synthase domain-like"/>
    <property type="match status" value="1"/>
</dbReference>
<dbReference type="EMBL" id="OBEL01000007">
    <property type="protein sequence ID" value="SNZ21262.1"/>
    <property type="molecule type" value="Genomic_DNA"/>
</dbReference>
<dbReference type="InterPro" id="IPR013113">
    <property type="entry name" value="SIP_FAD-bd"/>
</dbReference>
<dbReference type="InterPro" id="IPR017927">
    <property type="entry name" value="FAD-bd_FR_type"/>
</dbReference>
<dbReference type="Gene3D" id="2.40.30.10">
    <property type="entry name" value="Translation factors"/>
    <property type="match status" value="1"/>
</dbReference>
<organism evidence="2 3">
    <name type="scientific">Cohaesibacter gelatinilyticus</name>
    <dbReference type="NCBI Taxonomy" id="372072"/>
    <lineage>
        <taxon>Bacteria</taxon>
        <taxon>Pseudomonadati</taxon>
        <taxon>Pseudomonadota</taxon>
        <taxon>Alphaproteobacteria</taxon>
        <taxon>Hyphomicrobiales</taxon>
        <taxon>Cohaesibacteraceae</taxon>
    </lineage>
</organism>
<dbReference type="Pfam" id="PF08021">
    <property type="entry name" value="FAD_binding_9"/>
    <property type="match status" value="1"/>
</dbReference>
<dbReference type="AlphaFoldDB" id="A0A285PHQ0"/>
<evidence type="ECO:0000313" key="2">
    <source>
        <dbReference type="EMBL" id="SNZ21262.1"/>
    </source>
</evidence>
<keyword evidence="3" id="KW-1185">Reference proteome</keyword>
<dbReference type="PROSITE" id="PS51384">
    <property type="entry name" value="FAD_FR"/>
    <property type="match status" value="1"/>
</dbReference>
<evidence type="ECO:0000313" key="3">
    <source>
        <dbReference type="Proteomes" id="UP000219439"/>
    </source>
</evidence>
<sequence length="253" mass="28294">MQQSMQSSARSKSRLVSLRPVVNMLERVITEEARILNASIKAEKFVSLSLVSDAFTAPSWEPGDKVDFQIDALSYRSYTPVRMDVQKGQMDLLIYLHGDSPATRCVSRLKRGEMVRIYGPRRSTRLGALPSCLSIFGDETSLALMAARKAQNLDFCGAECLVETDDVPSSTQMLDMLGLKDAKLFQRSKDSEHLKEMALQAHRWLSEKTERQILLTGRAHSIQFLRKALIASGIDKSRIESHAFWADGKTALG</sequence>
<dbReference type="InterPro" id="IPR017938">
    <property type="entry name" value="Riboflavin_synthase-like_b-brl"/>
</dbReference>
<dbReference type="InterPro" id="IPR039374">
    <property type="entry name" value="SIP_fam"/>
</dbReference>
<dbReference type="OrthoDB" id="9814826at2"/>
<dbReference type="RefSeq" id="WP_097155640.1">
    <property type="nucleotide sequence ID" value="NZ_OBEL01000007.1"/>
</dbReference>
<protein>
    <submittedName>
        <fullName evidence="2">Siderophore-interacting FAD-binding domain-containing protein</fullName>
    </submittedName>
</protein>
<dbReference type="Proteomes" id="UP000219439">
    <property type="component" value="Unassembled WGS sequence"/>
</dbReference>
<dbReference type="PANTHER" id="PTHR30157">
    <property type="entry name" value="FERRIC REDUCTASE, NADPH-DEPENDENT"/>
    <property type="match status" value="1"/>
</dbReference>
<evidence type="ECO:0000259" key="1">
    <source>
        <dbReference type="PROSITE" id="PS51384"/>
    </source>
</evidence>
<reference evidence="2 3" key="1">
    <citation type="submission" date="2017-09" db="EMBL/GenBank/DDBJ databases">
        <authorList>
            <person name="Ehlers B."/>
            <person name="Leendertz F.H."/>
        </authorList>
    </citation>
    <scope>NUCLEOTIDE SEQUENCE [LARGE SCALE GENOMIC DNA]</scope>
    <source>
        <strain evidence="2 3">DSM 18289</strain>
    </source>
</reference>
<proteinExistence type="predicted"/>
<dbReference type="PANTHER" id="PTHR30157:SF0">
    <property type="entry name" value="NADPH-DEPENDENT FERRIC-CHELATE REDUCTASE"/>
    <property type="match status" value="1"/>
</dbReference>
<gene>
    <name evidence="2" type="ORF">SAMN06265368_4379</name>
</gene>
<accession>A0A285PHQ0</accession>